<sequence>MLRSLPVLAALALAGAAPAHALPLPEFCVPASDHVCTVRLASVTADAVDGTITGAPVGGGPAITLTGPGEVYLKSTGFVDAPSAVRTWDSTIDQVRPLDVSPSDPNWYGNAKAKVFLPRTLNDLATGFPPDTLVVSFTSGDGDAPYQLVSIQPTLRVGDPHFDR</sequence>
<gene>
    <name evidence="2" type="ORF">D174_07465</name>
</gene>
<organism evidence="2 3">
    <name type="scientific">Mycolicibacterium neoaurum VKM Ac-1815D</name>
    <dbReference type="NCBI Taxonomy" id="700508"/>
    <lineage>
        <taxon>Bacteria</taxon>
        <taxon>Bacillati</taxon>
        <taxon>Actinomycetota</taxon>
        <taxon>Actinomycetes</taxon>
        <taxon>Mycobacteriales</taxon>
        <taxon>Mycobacteriaceae</taxon>
        <taxon>Mycolicibacterium</taxon>
    </lineage>
</organism>
<dbReference type="KEGG" id="mne:D174_07465"/>
<dbReference type="AlphaFoldDB" id="V5X8U2"/>
<reference evidence="2 3" key="1">
    <citation type="journal article" date="2014" name="Genome Announc.">
        <title>Complete Genome Sequence of Sterol-Transforming Mycobacterium neoaurum Strain VKM Ac-1815D.</title>
        <authorList>
            <person name="Shtratnikova V.Y."/>
            <person name="Bragin E.Y."/>
            <person name="Dovbnya D.V."/>
            <person name="Pekov Y.A."/>
            <person name="Schelkunov M.I."/>
            <person name="Strizhov N."/>
            <person name="Ivashina T.V."/>
            <person name="Ashapkin V.V."/>
            <person name="Donova M.V."/>
        </authorList>
    </citation>
    <scope>NUCLEOTIDE SEQUENCE [LARGE SCALE GENOMIC DNA]</scope>
    <source>
        <strain evidence="2 3">VKM Ac-1815D</strain>
    </source>
</reference>
<protein>
    <submittedName>
        <fullName evidence="2">Uncharacterized protein</fullName>
    </submittedName>
</protein>
<proteinExistence type="predicted"/>
<keyword evidence="1" id="KW-0732">Signal</keyword>
<feature type="chain" id="PRO_5004742455" evidence="1">
    <location>
        <begin position="22"/>
        <end position="164"/>
    </location>
</feature>
<accession>V5X8U2</accession>
<evidence type="ECO:0000313" key="3">
    <source>
        <dbReference type="Proteomes" id="UP000018763"/>
    </source>
</evidence>
<keyword evidence="3" id="KW-1185">Reference proteome</keyword>
<dbReference type="eggNOG" id="ENOG50306MV">
    <property type="taxonomic scope" value="Bacteria"/>
</dbReference>
<dbReference type="RefSeq" id="WP_019510204.1">
    <property type="nucleotide sequence ID" value="NC_023036.2"/>
</dbReference>
<evidence type="ECO:0000256" key="1">
    <source>
        <dbReference type="SAM" id="SignalP"/>
    </source>
</evidence>
<dbReference type="EMBL" id="CP006936">
    <property type="protein sequence ID" value="AHC24432.1"/>
    <property type="molecule type" value="Genomic_DNA"/>
</dbReference>
<name>V5X8U2_MYCNE</name>
<dbReference type="HOGENOM" id="CLU_1617193_0_0_11"/>
<feature type="signal peptide" evidence="1">
    <location>
        <begin position="1"/>
        <end position="21"/>
    </location>
</feature>
<dbReference type="Proteomes" id="UP000018763">
    <property type="component" value="Chromosome"/>
</dbReference>
<evidence type="ECO:0000313" key="2">
    <source>
        <dbReference type="EMBL" id="AHC24432.1"/>
    </source>
</evidence>
<dbReference type="GeneID" id="43449332"/>